<evidence type="ECO:0000256" key="6">
    <source>
        <dbReference type="ARBA" id="ARBA00022660"/>
    </source>
</evidence>
<evidence type="ECO:0000256" key="11">
    <source>
        <dbReference type="ARBA" id="ARBA00023027"/>
    </source>
</evidence>
<keyword evidence="5 15" id="KW-0813">Transport</keyword>
<feature type="transmembrane region" description="Helical" evidence="15">
    <location>
        <begin position="51"/>
        <end position="73"/>
    </location>
</feature>
<evidence type="ECO:0000256" key="10">
    <source>
        <dbReference type="ARBA" id="ARBA00022989"/>
    </source>
</evidence>
<evidence type="ECO:0000256" key="15">
    <source>
        <dbReference type="RuleBase" id="RU004430"/>
    </source>
</evidence>
<comment type="similarity">
    <text evidence="2 15">Belongs to the complex I subunit 6 family.</text>
</comment>
<evidence type="ECO:0000256" key="3">
    <source>
        <dbReference type="ARBA" id="ARBA00012944"/>
    </source>
</evidence>
<feature type="transmembrane region" description="Helical" evidence="15">
    <location>
        <begin position="127"/>
        <end position="150"/>
    </location>
</feature>
<evidence type="ECO:0000256" key="13">
    <source>
        <dbReference type="ARBA" id="ARBA00023136"/>
    </source>
</evidence>
<keyword evidence="7 15" id="KW-0812">Transmembrane</keyword>
<accession>A0A126TFN3</accession>
<name>A0A126TFN3_9COLE</name>
<dbReference type="PANTHER" id="PTHR11435">
    <property type="entry name" value="NADH UBIQUINONE OXIDOREDUCTASE SUBUNIT ND6"/>
    <property type="match status" value="1"/>
</dbReference>
<keyword evidence="8 15" id="KW-1278">Translocase</keyword>
<keyword evidence="9 15" id="KW-0249">Electron transport</keyword>
<evidence type="ECO:0000256" key="7">
    <source>
        <dbReference type="ARBA" id="ARBA00022692"/>
    </source>
</evidence>
<evidence type="ECO:0000256" key="4">
    <source>
        <dbReference type="ARBA" id="ARBA00021095"/>
    </source>
</evidence>
<proteinExistence type="inferred from homology"/>
<comment type="catalytic activity">
    <reaction evidence="14 15">
        <text>a ubiquinone + NADH + 5 H(+)(in) = a ubiquinol + NAD(+) + 4 H(+)(out)</text>
        <dbReference type="Rhea" id="RHEA:29091"/>
        <dbReference type="Rhea" id="RHEA-COMP:9565"/>
        <dbReference type="Rhea" id="RHEA-COMP:9566"/>
        <dbReference type="ChEBI" id="CHEBI:15378"/>
        <dbReference type="ChEBI" id="CHEBI:16389"/>
        <dbReference type="ChEBI" id="CHEBI:17976"/>
        <dbReference type="ChEBI" id="CHEBI:57540"/>
        <dbReference type="ChEBI" id="CHEBI:57945"/>
        <dbReference type="EC" id="7.1.1.2"/>
    </reaction>
</comment>
<keyword evidence="6 15" id="KW-0679">Respiratory chain</keyword>
<geneLocation type="mitochondrion" evidence="16"/>
<feature type="transmembrane region" description="Helical" evidence="15">
    <location>
        <begin position="85"/>
        <end position="107"/>
    </location>
</feature>
<keyword evidence="12 15" id="KW-0496">Mitochondrion</keyword>
<keyword evidence="10 15" id="KW-1133">Transmembrane helix</keyword>
<dbReference type="EC" id="7.1.1.2" evidence="3 15"/>
<dbReference type="GO" id="GO:0008137">
    <property type="term" value="F:NADH dehydrogenase (ubiquinone) activity"/>
    <property type="evidence" value="ECO:0007669"/>
    <property type="project" value="UniProtKB-UniRule"/>
</dbReference>
<evidence type="ECO:0000256" key="14">
    <source>
        <dbReference type="ARBA" id="ARBA00049551"/>
    </source>
</evidence>
<reference evidence="16" key="1">
    <citation type="submission" date="2015-09" db="EMBL/GenBank/DDBJ databases">
        <title>Capturing the unknown biodiversity of arthropods in tropical forests using metagenomics.</title>
        <authorList>
            <person name="Andujar C."/>
            <person name="Creedy T.J."/>
            <person name="Garner B."/>
            <person name="Canty R."/>
            <person name="Warner H.B."/>
            <person name="Lipecki J."/>
            <person name="Crampton-Platt A."/>
            <person name="Gabrielli M."/>
            <person name="Croydon-Veleslavov I.A."/>
            <person name="Lim J.L."/>
            <person name="Linard B."/>
            <person name="Vogler A."/>
        </authorList>
    </citation>
    <scope>NUCLEOTIDE SEQUENCE</scope>
</reference>
<dbReference type="PANTHER" id="PTHR11435:SF1">
    <property type="entry name" value="NADH-UBIQUINONE OXIDOREDUCTASE CHAIN 6"/>
    <property type="match status" value="1"/>
</dbReference>
<evidence type="ECO:0000256" key="12">
    <source>
        <dbReference type="ARBA" id="ARBA00023128"/>
    </source>
</evidence>
<organism evidence="16">
    <name type="scientific">Hydrophilidae sp. BMNH 1274335</name>
    <dbReference type="NCBI Taxonomy" id="1796515"/>
    <lineage>
        <taxon>Eukaryota</taxon>
        <taxon>Metazoa</taxon>
        <taxon>Ecdysozoa</taxon>
        <taxon>Arthropoda</taxon>
        <taxon>Hexapoda</taxon>
        <taxon>Insecta</taxon>
        <taxon>Pterygota</taxon>
        <taxon>Neoptera</taxon>
        <taxon>Endopterygota</taxon>
        <taxon>Coleoptera</taxon>
        <taxon>Polyphaga</taxon>
        <taxon>Staphyliniformia</taxon>
        <taxon>Hydrophilidae</taxon>
    </lineage>
</organism>
<comment type="function">
    <text evidence="15">Core subunit of the mitochondrial membrane respiratory chain NADH dehydrogenase (Complex I) which catalyzes electron transfer from NADH through the respiratory chain, using ubiquinone as an electron acceptor. Essential for the catalytic activity and assembly of complex I.</text>
</comment>
<dbReference type="InterPro" id="IPR001457">
    <property type="entry name" value="NADH_UbQ/plastoQ_OxRdtase_su6"/>
</dbReference>
<sequence length="164" mass="19356">MLCMIFIMYMSLMTSMFILFSTHPMTMGLTLLIQVICVSLMTGMLSNNFWFSYILFIIMIGGMMVLFIYMTSIASNEKFKFSKMLMIKMLMLFLLFSFISMLSDNIINEYQNLFYFMDMNINLNKYINYPYNIITIMMILYLLITLIAIVKISKIKYGPLRTTN</sequence>
<dbReference type="Pfam" id="PF00499">
    <property type="entry name" value="Oxidored_q3"/>
    <property type="match status" value="1"/>
</dbReference>
<dbReference type="InterPro" id="IPR050269">
    <property type="entry name" value="ComplexI_Subunit6"/>
</dbReference>
<keyword evidence="13 15" id="KW-0472">Membrane</keyword>
<evidence type="ECO:0000256" key="2">
    <source>
        <dbReference type="ARBA" id="ARBA00005698"/>
    </source>
</evidence>
<comment type="subcellular location">
    <subcellularLocation>
        <location evidence="1 15">Mitochondrion membrane</location>
        <topology evidence="1 15">Multi-pass membrane protein</topology>
    </subcellularLocation>
</comment>
<dbReference type="EMBL" id="KT696221">
    <property type="protein sequence ID" value="AML26309.1"/>
    <property type="molecule type" value="Genomic_DNA"/>
</dbReference>
<keyword evidence="15" id="KW-0830">Ubiquinone</keyword>
<evidence type="ECO:0000256" key="9">
    <source>
        <dbReference type="ARBA" id="ARBA00022982"/>
    </source>
</evidence>
<gene>
    <name evidence="16" type="primary">ND6</name>
</gene>
<dbReference type="GO" id="GO:0031966">
    <property type="term" value="C:mitochondrial membrane"/>
    <property type="evidence" value="ECO:0007669"/>
    <property type="project" value="UniProtKB-SubCell"/>
</dbReference>
<evidence type="ECO:0000256" key="8">
    <source>
        <dbReference type="ARBA" id="ARBA00022967"/>
    </source>
</evidence>
<keyword evidence="11 15" id="KW-0520">NAD</keyword>
<evidence type="ECO:0000256" key="5">
    <source>
        <dbReference type="ARBA" id="ARBA00022448"/>
    </source>
</evidence>
<protein>
    <recommendedName>
        <fullName evidence="4 15">NADH-ubiquinone oxidoreductase chain 6</fullName>
        <ecNumber evidence="3 15">7.1.1.2</ecNumber>
    </recommendedName>
</protein>
<evidence type="ECO:0000313" key="16">
    <source>
        <dbReference type="EMBL" id="AML26309.1"/>
    </source>
</evidence>
<evidence type="ECO:0000256" key="1">
    <source>
        <dbReference type="ARBA" id="ARBA00004225"/>
    </source>
</evidence>
<dbReference type="AlphaFoldDB" id="A0A126TFN3"/>